<protein>
    <recommendedName>
        <fullName evidence="3">Uroporphyrin-III C-methyltransferase</fullName>
    </recommendedName>
</protein>
<reference evidence="1 2" key="1">
    <citation type="journal article" date="2009" name="Stand. Genomic Sci.">
        <title>Complete genome sequence of Jonesia denitrificans type strain (Prevot 55134).</title>
        <authorList>
            <person name="Pukall R."/>
            <person name="Gehrich-Schroter G."/>
            <person name="Lapidus A."/>
            <person name="Nolan M."/>
            <person name="Glavina Del Rio T."/>
            <person name="Lucas S."/>
            <person name="Chen F."/>
            <person name="Tice H."/>
            <person name="Pitluck S."/>
            <person name="Cheng J.F."/>
            <person name="Copeland A."/>
            <person name="Saunders E."/>
            <person name="Brettin T."/>
            <person name="Detter J.C."/>
            <person name="Bruce D."/>
            <person name="Goodwin L."/>
            <person name="Pati A."/>
            <person name="Ivanova N."/>
            <person name="Mavromatis K."/>
            <person name="Ovchinnikova G."/>
            <person name="Chen A."/>
            <person name="Palaniappan K."/>
            <person name="Land M."/>
            <person name="Hauser L."/>
            <person name="Chang Y.J."/>
            <person name="Jeffries C.D."/>
            <person name="Chain P."/>
            <person name="Goker M."/>
            <person name="Bristow J."/>
            <person name="Eisen J.A."/>
            <person name="Markowitz V."/>
            <person name="Hugenholtz P."/>
            <person name="Kyrpides N.C."/>
            <person name="Klenk H.P."/>
            <person name="Han C."/>
        </authorList>
    </citation>
    <scope>NUCLEOTIDE SEQUENCE [LARGE SCALE GENOMIC DNA]</scope>
    <source>
        <strain evidence="2">ATCC 14870 / DSM 20603 / BCRC 15368 / CIP 55.134 / JCM 11481 / NBRC 15587 / NCTC 10816 / Prevot 55134</strain>
    </source>
</reference>
<dbReference type="HOGENOM" id="CLU_137928_0_0_11"/>
<dbReference type="PANTHER" id="PTHR36849">
    <property type="entry name" value="CYTOPLASMIC PROTEIN-RELATED"/>
    <property type="match status" value="1"/>
</dbReference>
<dbReference type="KEGG" id="jde:Jden_0239"/>
<dbReference type="Pfam" id="PF22752">
    <property type="entry name" value="DUF488-N3i"/>
    <property type="match status" value="1"/>
</dbReference>
<dbReference type="AlphaFoldDB" id="C7QZ05"/>
<name>C7QZ05_JONDD</name>
<dbReference type="InterPro" id="IPR052552">
    <property type="entry name" value="YeaO-like"/>
</dbReference>
<organism evidence="1 2">
    <name type="scientific">Jonesia denitrificans (strain ATCC 14870 / DSM 20603 / BCRC 15368 / CIP 55.134 / JCM 11481 / NBRC 15587 / NCTC 10816 / Prevot 55134)</name>
    <name type="common">Listeria denitrificans</name>
    <dbReference type="NCBI Taxonomy" id="471856"/>
    <lineage>
        <taxon>Bacteria</taxon>
        <taxon>Bacillati</taxon>
        <taxon>Actinomycetota</taxon>
        <taxon>Actinomycetes</taxon>
        <taxon>Micrococcales</taxon>
        <taxon>Jonesiaceae</taxon>
        <taxon>Jonesia</taxon>
    </lineage>
</organism>
<dbReference type="RefSeq" id="WP_015770542.1">
    <property type="nucleotide sequence ID" value="NC_013174.1"/>
</dbReference>
<dbReference type="STRING" id="471856.Jden_0239"/>
<dbReference type="Proteomes" id="UP000000628">
    <property type="component" value="Chromosome"/>
</dbReference>
<dbReference type="OrthoDB" id="9790745at2"/>
<sequence>MAGTYRLKRVYEAPDPNDGFRVLVDRLWPRGLSKSDAHIDMWPKDIAPSTQLRQWFHDEPQDFDEFAHRYRRELATNAAVHEVTAALRVYDTVTLLYAAKDTEHNHAVIVRDYLTSVDTP</sequence>
<evidence type="ECO:0008006" key="3">
    <source>
        <dbReference type="Google" id="ProtNLM"/>
    </source>
</evidence>
<evidence type="ECO:0000313" key="1">
    <source>
        <dbReference type="EMBL" id="ACV07913.1"/>
    </source>
</evidence>
<dbReference type="eggNOG" id="COG3189">
    <property type="taxonomic scope" value="Bacteria"/>
</dbReference>
<keyword evidence="2" id="KW-1185">Reference proteome</keyword>
<accession>C7QZ05</accession>
<dbReference type="PANTHER" id="PTHR36849:SF1">
    <property type="entry name" value="CYTOPLASMIC PROTEIN"/>
    <property type="match status" value="1"/>
</dbReference>
<dbReference type="EMBL" id="CP001706">
    <property type="protein sequence ID" value="ACV07913.1"/>
    <property type="molecule type" value="Genomic_DNA"/>
</dbReference>
<proteinExistence type="predicted"/>
<gene>
    <name evidence="1" type="ordered locus">Jden_0239</name>
</gene>
<evidence type="ECO:0000313" key="2">
    <source>
        <dbReference type="Proteomes" id="UP000000628"/>
    </source>
</evidence>